<dbReference type="InterPro" id="IPR011009">
    <property type="entry name" value="Kinase-like_dom_sf"/>
</dbReference>
<dbReference type="SUPFAM" id="SSF52540">
    <property type="entry name" value="P-loop containing nucleoside triphosphate hydrolases"/>
    <property type="match status" value="1"/>
</dbReference>
<dbReference type="RefSeq" id="WP_345840541.1">
    <property type="nucleotide sequence ID" value="NZ_JBDIME010000028.1"/>
</dbReference>
<dbReference type="PANTHER" id="PTHR43883">
    <property type="entry name" value="SLR0207 PROTEIN"/>
    <property type="match status" value="1"/>
</dbReference>
<dbReference type="PROSITE" id="PS51257">
    <property type="entry name" value="PROKAR_LIPOPROTEIN"/>
    <property type="match status" value="1"/>
</dbReference>
<name>A0ABU9Y9F6_9SPHN</name>
<dbReference type="EMBL" id="JBDIME010000028">
    <property type="protein sequence ID" value="MEN2792435.1"/>
    <property type="molecule type" value="Genomic_DNA"/>
</dbReference>
<accession>A0ABU9Y9F6</accession>
<dbReference type="SUPFAM" id="SSF56112">
    <property type="entry name" value="Protein kinase-like (PK-like)"/>
    <property type="match status" value="1"/>
</dbReference>
<dbReference type="Proteomes" id="UP001419910">
    <property type="component" value="Unassembled WGS sequence"/>
</dbReference>
<organism evidence="1 2">
    <name type="scientific">Sphingomonas oligophenolica</name>
    <dbReference type="NCBI Taxonomy" id="301154"/>
    <lineage>
        <taxon>Bacteria</taxon>
        <taxon>Pseudomonadati</taxon>
        <taxon>Pseudomonadota</taxon>
        <taxon>Alphaproteobacteria</taxon>
        <taxon>Sphingomonadales</taxon>
        <taxon>Sphingomonadaceae</taxon>
        <taxon>Sphingomonas</taxon>
    </lineage>
</organism>
<protein>
    <submittedName>
        <fullName evidence="1">AAA family ATPase</fullName>
    </submittedName>
</protein>
<gene>
    <name evidence="1" type="ORF">ABC974_22590</name>
</gene>
<dbReference type="Pfam" id="PF13671">
    <property type="entry name" value="AAA_33"/>
    <property type="match status" value="1"/>
</dbReference>
<dbReference type="InterPro" id="IPR027417">
    <property type="entry name" value="P-loop_NTPase"/>
</dbReference>
<proteinExistence type="predicted"/>
<reference evidence="1 2" key="1">
    <citation type="submission" date="2024-05" db="EMBL/GenBank/DDBJ databases">
        <authorList>
            <person name="Liu Q."/>
            <person name="Xin Y.-H."/>
        </authorList>
    </citation>
    <scope>NUCLEOTIDE SEQUENCE [LARGE SCALE GENOMIC DNA]</scope>
    <source>
        <strain evidence="1 2">CGMCC 1.10181</strain>
    </source>
</reference>
<sequence length="525" mass="56175">MQQPRDSHPDDQAALIACLASGACFGSAGACRRIDTHAATIFLSEDRAWKLKRAVRYPYLDFSTPEKRRAALEAELRLNRRTAPELYLAVHAVARAGNSFTVTDAATSGDAGDIVDWVLEMKRFPDNALLDDLAKQGPLDPSLLLRLADHVHAFHDRAGRAAEANGADRFRQILDGNADSLAPHAALFGGDRIARLLRDQRRTCERHAALLDARGREGRIRHVHGDLHLANIALIDGEPTPFDCLEFSEELATTDILYDLAFLLMDLWHRDLRAGANLVFNRYIDLSADEEGVRLLPLFLSVRATIRAHVLAATGARTGNAAAGEQANGFLDLAERLIAAARPTLIAVGGLSGTGKSALARALGAGVGAAPGARILRSDVLRKRLAGVSPEQRLSSALYTPLASRTVYSLLSDLTGRHLSADTSVIADAVFAASDERAAIARDAAHAHVPFFGLWLDAAEAIRLERVGQRVTDASDADAGVVLAQSRYATGPLGEWHRLRADQPLAGVVADAGAIIAGTGARGDS</sequence>
<evidence type="ECO:0000313" key="2">
    <source>
        <dbReference type="Proteomes" id="UP001419910"/>
    </source>
</evidence>
<keyword evidence="2" id="KW-1185">Reference proteome</keyword>
<comment type="caution">
    <text evidence="1">The sequence shown here is derived from an EMBL/GenBank/DDBJ whole genome shotgun (WGS) entry which is preliminary data.</text>
</comment>
<dbReference type="Gene3D" id="3.40.50.300">
    <property type="entry name" value="P-loop containing nucleotide triphosphate hydrolases"/>
    <property type="match status" value="1"/>
</dbReference>
<evidence type="ECO:0000313" key="1">
    <source>
        <dbReference type="EMBL" id="MEN2792435.1"/>
    </source>
</evidence>
<dbReference type="PANTHER" id="PTHR43883:SF1">
    <property type="entry name" value="GLUCONOKINASE"/>
    <property type="match status" value="1"/>
</dbReference>
<dbReference type="InterPro" id="IPR052732">
    <property type="entry name" value="Cell-binding_unc_protein"/>
</dbReference>